<proteinExistence type="predicted"/>
<dbReference type="Pfam" id="PF01408">
    <property type="entry name" value="GFO_IDH_MocA"/>
    <property type="match status" value="1"/>
</dbReference>
<protein>
    <submittedName>
        <fullName evidence="3">Gfo/Idh/MocA family protein</fullName>
    </submittedName>
</protein>
<reference evidence="4" key="1">
    <citation type="journal article" date="2019" name="Int. J. Syst. Evol. Microbiol.">
        <title>The Global Catalogue of Microorganisms (GCM) 10K type strain sequencing project: providing services to taxonomists for standard genome sequencing and annotation.</title>
        <authorList>
            <consortium name="The Broad Institute Genomics Platform"/>
            <consortium name="The Broad Institute Genome Sequencing Center for Infectious Disease"/>
            <person name="Wu L."/>
            <person name="Ma J."/>
        </authorList>
    </citation>
    <scope>NUCLEOTIDE SEQUENCE [LARGE SCALE GENOMIC DNA]</scope>
    <source>
        <strain evidence="4">CCUG 57113</strain>
    </source>
</reference>
<dbReference type="Proteomes" id="UP001596105">
    <property type="component" value="Unassembled WGS sequence"/>
</dbReference>
<feature type="domain" description="GFO/IDH/MocA-like oxidoreductase" evidence="2">
    <location>
        <begin position="126"/>
        <end position="235"/>
    </location>
</feature>
<comment type="caution">
    <text evidence="3">The sequence shown here is derived from an EMBL/GenBank/DDBJ whole genome shotgun (WGS) entry which is preliminary data.</text>
</comment>
<dbReference type="SUPFAM" id="SSF55347">
    <property type="entry name" value="Glyceraldehyde-3-phosphate dehydrogenase-like, C-terminal domain"/>
    <property type="match status" value="1"/>
</dbReference>
<dbReference type="PANTHER" id="PTHR43377">
    <property type="entry name" value="BILIVERDIN REDUCTASE A"/>
    <property type="match status" value="1"/>
</dbReference>
<gene>
    <name evidence="3" type="ORF">ACFPPD_13455</name>
</gene>
<keyword evidence="4" id="KW-1185">Reference proteome</keyword>
<dbReference type="InterPro" id="IPR000683">
    <property type="entry name" value="Gfo/Idh/MocA-like_OxRdtase_N"/>
</dbReference>
<dbReference type="InterPro" id="IPR036291">
    <property type="entry name" value="NAD(P)-bd_dom_sf"/>
</dbReference>
<dbReference type="InterPro" id="IPR055170">
    <property type="entry name" value="GFO_IDH_MocA-like_dom"/>
</dbReference>
<dbReference type="InterPro" id="IPR051450">
    <property type="entry name" value="Gfo/Idh/MocA_Oxidoreductases"/>
</dbReference>
<evidence type="ECO:0000313" key="4">
    <source>
        <dbReference type="Proteomes" id="UP001596105"/>
    </source>
</evidence>
<dbReference type="PANTHER" id="PTHR43377:SF6">
    <property type="entry name" value="GFO_IDH_MOCA-LIKE OXIDOREDUCTASE N-TERMINAL DOMAIN-CONTAINING PROTEIN"/>
    <property type="match status" value="1"/>
</dbReference>
<dbReference type="SUPFAM" id="SSF51735">
    <property type="entry name" value="NAD(P)-binding Rossmann-fold domains"/>
    <property type="match status" value="1"/>
</dbReference>
<evidence type="ECO:0000259" key="1">
    <source>
        <dbReference type="Pfam" id="PF01408"/>
    </source>
</evidence>
<dbReference type="Gene3D" id="3.30.360.10">
    <property type="entry name" value="Dihydrodipicolinate Reductase, domain 2"/>
    <property type="match status" value="1"/>
</dbReference>
<dbReference type="RefSeq" id="WP_209745425.1">
    <property type="nucleotide sequence ID" value="NZ_JBHSMH010000041.1"/>
</dbReference>
<dbReference type="EMBL" id="JBHSMH010000041">
    <property type="protein sequence ID" value="MFC5469734.1"/>
    <property type="molecule type" value="Genomic_DNA"/>
</dbReference>
<dbReference type="Pfam" id="PF22725">
    <property type="entry name" value="GFO_IDH_MocA_C3"/>
    <property type="match status" value="1"/>
</dbReference>
<accession>A0ABW0LVB6</accession>
<feature type="domain" description="Gfo/Idh/MocA-like oxidoreductase N-terminal" evidence="1">
    <location>
        <begin position="3"/>
        <end position="118"/>
    </location>
</feature>
<organism evidence="3 4">
    <name type="scientific">Cohnella suwonensis</name>
    <dbReference type="NCBI Taxonomy" id="696072"/>
    <lineage>
        <taxon>Bacteria</taxon>
        <taxon>Bacillati</taxon>
        <taxon>Bacillota</taxon>
        <taxon>Bacilli</taxon>
        <taxon>Bacillales</taxon>
        <taxon>Paenibacillaceae</taxon>
        <taxon>Cohnella</taxon>
    </lineage>
</organism>
<dbReference type="Gene3D" id="3.40.50.720">
    <property type="entry name" value="NAD(P)-binding Rossmann-like Domain"/>
    <property type="match status" value="1"/>
</dbReference>
<sequence>MTKVIVVGAGQWGKNLVRTFYELGALAGVAEAHPELRNRLKTDYPEVPLYEDYRSALTAEAQAFVIATPAHTHAAIARKALLAGKDIFVEKPLTLSADEAEELVLLAEEKQRILMVGHLLLYQPAIRKMKEMVDQGRIGKLRSLHQERMKLGRVRAVENVLWSFGVHDLAVFLYLVGESPKDIQATGQRIVQPAIEDDVYVHLTFTDSVTAHLHTSWLWPQQRRCLTIIGTTGMLVYDEEVQTVTLHRKGIDAELSNVDEGSELVFKGEAKPLTLECKHFLECVDLRRRPLSDGTNGVEVVRILEKASDLLRGGLNT</sequence>
<evidence type="ECO:0000313" key="3">
    <source>
        <dbReference type="EMBL" id="MFC5469734.1"/>
    </source>
</evidence>
<evidence type="ECO:0000259" key="2">
    <source>
        <dbReference type="Pfam" id="PF22725"/>
    </source>
</evidence>
<name>A0ABW0LVB6_9BACL</name>